<sequence>MENIAWIFQLVNICKSEFYFLYDTRKENIGSSWLKTGIQFFPDREHYHQFYPIAQEQIIKNPNLEQNEGY</sequence>
<evidence type="ECO:0000313" key="2">
    <source>
        <dbReference type="Proteomes" id="UP001363035"/>
    </source>
</evidence>
<protein>
    <submittedName>
        <fullName evidence="1">RagB/SusD family nutrient uptake outer membrane protein</fullName>
    </submittedName>
</protein>
<reference evidence="1 2" key="1">
    <citation type="submission" date="2024-01" db="EMBL/GenBank/DDBJ databases">
        <title>Sphingobacterium tenebrionis sp. nov., a novel endophyte isolated from tenebrio molitor intestines.</title>
        <authorList>
            <person name="Zhang C."/>
        </authorList>
    </citation>
    <scope>NUCLEOTIDE SEQUENCE [LARGE SCALE GENOMIC DNA]</scope>
    <source>
        <strain evidence="1 2">PU5-4</strain>
    </source>
</reference>
<proteinExistence type="predicted"/>
<organism evidence="1 2">
    <name type="scientific">Sphingobacterium tenebrionis</name>
    <dbReference type="NCBI Taxonomy" id="3111775"/>
    <lineage>
        <taxon>Bacteria</taxon>
        <taxon>Pseudomonadati</taxon>
        <taxon>Bacteroidota</taxon>
        <taxon>Sphingobacteriia</taxon>
        <taxon>Sphingobacteriales</taxon>
        <taxon>Sphingobacteriaceae</taxon>
        <taxon>Sphingobacterium</taxon>
    </lineage>
</organism>
<dbReference type="RefSeq" id="WP_099366027.1">
    <property type="nucleotide sequence ID" value="NZ_JAYLLN010000024.1"/>
</dbReference>
<evidence type="ECO:0000313" key="1">
    <source>
        <dbReference type="EMBL" id="MEI5985332.1"/>
    </source>
</evidence>
<gene>
    <name evidence="1" type="ORF">VJ786_10510</name>
</gene>
<dbReference type="EMBL" id="JAYLLN010000024">
    <property type="protein sequence ID" value="MEI5985332.1"/>
    <property type="molecule type" value="Genomic_DNA"/>
</dbReference>
<comment type="caution">
    <text evidence="1">The sequence shown here is derived from an EMBL/GenBank/DDBJ whole genome shotgun (WGS) entry which is preliminary data.</text>
</comment>
<keyword evidence="2" id="KW-1185">Reference proteome</keyword>
<name>A0ABU8I739_9SPHI</name>
<dbReference type="Proteomes" id="UP001363035">
    <property type="component" value="Unassembled WGS sequence"/>
</dbReference>
<accession>A0ABU8I739</accession>
<dbReference type="Gene3D" id="1.25.40.390">
    <property type="match status" value="1"/>
</dbReference>
<dbReference type="SUPFAM" id="SSF48452">
    <property type="entry name" value="TPR-like"/>
    <property type="match status" value="1"/>
</dbReference>
<dbReference type="InterPro" id="IPR011990">
    <property type="entry name" value="TPR-like_helical_dom_sf"/>
</dbReference>